<evidence type="ECO:0000313" key="1">
    <source>
        <dbReference type="EMBL" id="MBY6366313.1"/>
    </source>
</evidence>
<dbReference type="RefSeq" id="WP_222683630.1">
    <property type="nucleotide sequence ID" value="NZ_JABUBT010000003.1"/>
</dbReference>
<evidence type="ECO:0000313" key="2">
    <source>
        <dbReference type="Proteomes" id="UP000825228"/>
    </source>
</evidence>
<dbReference type="Proteomes" id="UP000825228">
    <property type="component" value="Unassembled WGS sequence"/>
</dbReference>
<accession>A0ABS7P1N6</accession>
<organism evidence="1 2">
    <name type="scientific">Rhodococcoides corynebacterioides</name>
    <dbReference type="NCBI Taxonomy" id="53972"/>
    <lineage>
        <taxon>Bacteria</taxon>
        <taxon>Bacillati</taxon>
        <taxon>Actinomycetota</taxon>
        <taxon>Actinomycetes</taxon>
        <taxon>Mycobacteriales</taxon>
        <taxon>Nocardiaceae</taxon>
        <taxon>Rhodococcoides</taxon>
    </lineage>
</organism>
<keyword evidence="2" id="KW-1185">Reference proteome</keyword>
<protein>
    <submittedName>
        <fullName evidence="1">Uncharacterized protein</fullName>
    </submittedName>
</protein>
<dbReference type="EMBL" id="JABUBU010000002">
    <property type="protein sequence ID" value="MBY6366313.1"/>
    <property type="molecule type" value="Genomic_DNA"/>
</dbReference>
<name>A0ABS7P1N6_9NOCA</name>
<sequence length="85" mass="9127">MSHGYPAGSPVLQRGDRAVGFSPSPNGFFVRVWWTHDGNPIGSFGSMADAVQAGLEALGCGDRPDAEQETARIAAEYESVYWPLN</sequence>
<gene>
    <name evidence="1" type="ORF">HQ603_06055</name>
</gene>
<reference evidence="1 2" key="1">
    <citation type="submission" date="2020-06" db="EMBL/GenBank/DDBJ databases">
        <title>Taxonomy, biology and ecology of Rhodococcus bacteria occurring in California pistachio and other woody hosts as revealed by genome sequence analyses.</title>
        <authorList>
            <person name="Gai Y."/>
            <person name="Riely B."/>
        </authorList>
    </citation>
    <scope>NUCLEOTIDE SEQUENCE [LARGE SCALE GENOMIC DNA]</scope>
    <source>
        <strain evidence="1 2">BP-281</strain>
    </source>
</reference>
<proteinExistence type="predicted"/>
<comment type="caution">
    <text evidence="1">The sequence shown here is derived from an EMBL/GenBank/DDBJ whole genome shotgun (WGS) entry which is preliminary data.</text>
</comment>